<evidence type="ECO:0000313" key="2">
    <source>
        <dbReference type="EMBL" id="KGJ53764.1"/>
    </source>
</evidence>
<dbReference type="Proteomes" id="UP001203972">
    <property type="component" value="Unassembled WGS sequence"/>
</dbReference>
<dbReference type="EMBL" id="CP048838">
    <property type="protein sequence ID" value="QJA02807.1"/>
    <property type="molecule type" value="Genomic_DNA"/>
</dbReference>
<dbReference type="EMBL" id="WWTN01000029">
    <property type="protein sequence ID" value="MZH57092.1"/>
    <property type="molecule type" value="Genomic_DNA"/>
</dbReference>
<dbReference type="Proteomes" id="UP000604383">
    <property type="component" value="Unassembled WGS sequence"/>
</dbReference>
<dbReference type="GeneID" id="61925936"/>
<evidence type="ECO:0000313" key="3">
    <source>
        <dbReference type="EMBL" id="MCR0233115.1"/>
    </source>
</evidence>
<organism evidence="2 6">
    <name type="scientific">Clostridium innocuum</name>
    <dbReference type="NCBI Taxonomy" id="1522"/>
    <lineage>
        <taxon>Bacteria</taxon>
        <taxon>Bacillati</taxon>
        <taxon>Bacillota</taxon>
        <taxon>Clostridia</taxon>
        <taxon>Eubacteriales</taxon>
        <taxon>Clostridiaceae</taxon>
        <taxon>Clostridium</taxon>
    </lineage>
</organism>
<feature type="transmembrane region" description="Helical" evidence="1">
    <location>
        <begin position="114"/>
        <end position="133"/>
    </location>
</feature>
<feature type="transmembrane region" description="Helical" evidence="1">
    <location>
        <begin position="139"/>
        <end position="158"/>
    </location>
</feature>
<reference evidence="5 7" key="3">
    <citation type="submission" date="2020-02" db="EMBL/GenBank/DDBJ databases">
        <authorList>
            <person name="Kociolek L.K."/>
            <person name="Ozer E.A."/>
        </authorList>
    </citation>
    <scope>NUCLEOTIDE SEQUENCE [LARGE SCALE GENOMIC DNA]</scope>
    <source>
        <strain evidence="5 7">ATCC 14501</strain>
    </source>
</reference>
<dbReference type="PROSITE" id="PS51257">
    <property type="entry name" value="PROKAR_LIPOPROTEIN"/>
    <property type="match status" value="1"/>
</dbReference>
<feature type="transmembrane region" description="Helical" evidence="1">
    <location>
        <begin position="74"/>
        <end position="102"/>
    </location>
</feature>
<reference evidence="4" key="2">
    <citation type="journal article" date="2019" name="Nat. Med.">
        <title>A library of human gut bacterial isolates paired with longitudinal multiomics data enables mechanistic microbiome research.</title>
        <authorList>
            <person name="Poyet M."/>
            <person name="Groussin M."/>
            <person name="Gibbons S.M."/>
            <person name="Avila-Pacheco J."/>
            <person name="Jiang X."/>
            <person name="Kearney S.M."/>
            <person name="Perrotta A.R."/>
            <person name="Berdy B."/>
            <person name="Zhao S."/>
            <person name="Lieberman T.D."/>
            <person name="Swanson P.K."/>
            <person name="Smith M."/>
            <person name="Roesemann S."/>
            <person name="Alexander J.E."/>
            <person name="Rich S.A."/>
            <person name="Livny J."/>
            <person name="Vlamakis H."/>
            <person name="Clish C."/>
            <person name="Bullock K."/>
            <person name="Deik A."/>
            <person name="Scott J."/>
            <person name="Pierce K.A."/>
            <person name="Xavier R.J."/>
            <person name="Alm E.J."/>
        </authorList>
    </citation>
    <scope>NUCLEOTIDE SEQUENCE</scope>
    <source>
        <strain evidence="4">BIOML-A12</strain>
    </source>
</reference>
<dbReference type="Proteomes" id="UP000503330">
    <property type="component" value="Chromosome"/>
</dbReference>
<proteinExistence type="predicted"/>
<dbReference type="InterPro" id="IPR002798">
    <property type="entry name" value="SpoIIM-like"/>
</dbReference>
<dbReference type="Proteomes" id="UP000030008">
    <property type="component" value="Unassembled WGS sequence"/>
</dbReference>
<keyword evidence="1" id="KW-0812">Transmembrane</keyword>
<reference evidence="3" key="4">
    <citation type="journal article" date="2022" name="Clin. Infect. Dis.">
        <title>Association between Clostridium innocuum and antibiotic-associated diarrhea in adults and children: A cross-sectional study and comparative genomics analysis.</title>
        <authorList>
            <person name="Cherny K.E."/>
            <person name="Muscat E.B."/>
            <person name="Balaji A."/>
            <person name="Mukherjee J."/>
            <person name="Ozer E.A."/>
            <person name="Angarone M.P."/>
            <person name="Hauser A.R."/>
            <person name="Sichel J.S."/>
            <person name="Amponsah E."/>
            <person name="Kociolek L.K."/>
        </authorList>
    </citation>
    <scope>NUCLEOTIDE SEQUENCE</scope>
    <source>
        <strain evidence="3">NU1-AC-029v</strain>
    </source>
</reference>
<dbReference type="Pfam" id="PF01944">
    <property type="entry name" value="SpoIIM"/>
    <property type="match status" value="1"/>
</dbReference>
<gene>
    <name evidence="2" type="ORF">CIAN88_07245</name>
    <name evidence="5" type="ORF">G4D54_10325</name>
    <name evidence="4" type="ORF">GT664_15390</name>
    <name evidence="3" type="ORF">MKC95_10090</name>
</gene>
<evidence type="ECO:0000313" key="6">
    <source>
        <dbReference type="Proteomes" id="UP000030008"/>
    </source>
</evidence>
<dbReference type="RefSeq" id="WP_002609038.1">
    <property type="nucleotide sequence ID" value="NZ_AP025565.1"/>
</dbReference>
<evidence type="ECO:0000313" key="4">
    <source>
        <dbReference type="EMBL" id="MZH57092.1"/>
    </source>
</evidence>
<accession>A0A099I727</accession>
<feature type="transmembrane region" description="Helical" evidence="1">
    <location>
        <begin position="179"/>
        <end position="201"/>
    </location>
</feature>
<sequence length="207" mass="23276">MKKNIPLKKRQGYHGFLKKYHNVYLFIAILVGCGILMGIIVSNYIDVSDIKSLSSYLTTIDSGVDKYDYFVSQFFSGIVFILFVFLLGTSLIGIPIISFIAFTKGMQIGFSCALFVYTYHLKGIAGIIMTLLPQVAMDLIATFLISASAIQLSMYIIYSTTNRERLNFKQLGNNVLNDIFICFVIILAGSYLKSTLVIEFIKLFNLM</sequence>
<dbReference type="EMBL" id="JQIF01000033">
    <property type="protein sequence ID" value="KGJ53764.1"/>
    <property type="molecule type" value="Genomic_DNA"/>
</dbReference>
<protein>
    <submittedName>
        <fullName evidence="2">Stage II sporulation protein M</fullName>
    </submittedName>
</protein>
<reference evidence="2 6" key="1">
    <citation type="submission" date="2014-08" db="EMBL/GenBank/DDBJ databases">
        <title>Clostridium innocuum, an unnegligible vancomycin-resistant pathogen causing extra-intestinal infections.</title>
        <authorList>
            <person name="Feng Y."/>
            <person name="Chiu C.-H."/>
        </authorList>
    </citation>
    <scope>NUCLEOTIDE SEQUENCE [LARGE SCALE GENOMIC DNA]</scope>
    <source>
        <strain evidence="2 6">AN88</strain>
    </source>
</reference>
<evidence type="ECO:0000313" key="7">
    <source>
        <dbReference type="Proteomes" id="UP000503330"/>
    </source>
</evidence>
<keyword evidence="1" id="KW-0472">Membrane</keyword>
<keyword evidence="1" id="KW-1133">Transmembrane helix</keyword>
<evidence type="ECO:0000256" key="1">
    <source>
        <dbReference type="SAM" id="Phobius"/>
    </source>
</evidence>
<feature type="transmembrane region" description="Helical" evidence="1">
    <location>
        <begin position="21"/>
        <end position="45"/>
    </location>
</feature>
<name>A0A099I727_CLOIN</name>
<dbReference type="EMBL" id="JAKTMA010000015">
    <property type="protein sequence ID" value="MCR0233115.1"/>
    <property type="molecule type" value="Genomic_DNA"/>
</dbReference>
<dbReference type="AlphaFoldDB" id="A0A099I727"/>
<evidence type="ECO:0000313" key="5">
    <source>
        <dbReference type="EMBL" id="QJA02807.1"/>
    </source>
</evidence>